<sequence>MTDERHANRGLPTSDLHGPEHDLAKRKRILRLARNILIAIAIILLLGVIRIVILRLMNNSTLEERAAQNNVMNVIVVQANGGTADAHLTLPSTVESYNETLIYARTPGYVKEWFKDIGAPVKQGDVLAILETPEVNKQVDEANAAFNLAKVAFERWTLLRKEDAVSQQELDEKSAAYKQSRATLQRTKELLKFGKIVAPFDGIVSRRNVNVGDLVNPGNGGSPQALFGVSQTKNLHLYVYVPQARSESITIGQEVSVYKPEAPDKVVKGKIVRTAGAIDVATRTLQVDIEIPDGQTFLLPGVFVQASLPLDNQGRLILPTNTLMFGSQGTQVAVVQNGQVLRKTVALGIDYGRSVQIVGGLDPVDQVIVNPMDSIANGQKVVIAAPPKPAEAAKPAPQDKK</sequence>
<dbReference type="InterPro" id="IPR058792">
    <property type="entry name" value="Beta-barrel_RND_2"/>
</dbReference>
<keyword evidence="7" id="KW-1185">Reference proteome</keyword>
<dbReference type="InterPro" id="IPR058647">
    <property type="entry name" value="BSH_CzcB-like"/>
</dbReference>
<accession>A0AA43MAX4</accession>
<dbReference type="NCBIfam" id="TIGR01730">
    <property type="entry name" value="RND_mfp"/>
    <property type="match status" value="1"/>
</dbReference>
<evidence type="ECO:0000256" key="2">
    <source>
        <dbReference type="SAM" id="Phobius"/>
    </source>
</evidence>
<comment type="caution">
    <text evidence="6">The sequence shown here is derived from an EMBL/GenBank/DDBJ whole genome shotgun (WGS) entry which is preliminary data.</text>
</comment>
<dbReference type="Proteomes" id="UP001161160">
    <property type="component" value="Unassembled WGS sequence"/>
</dbReference>
<dbReference type="InterPro" id="IPR058637">
    <property type="entry name" value="YknX-like_C"/>
</dbReference>
<evidence type="ECO:0000313" key="7">
    <source>
        <dbReference type="Proteomes" id="UP001161160"/>
    </source>
</evidence>
<evidence type="ECO:0000313" key="6">
    <source>
        <dbReference type="EMBL" id="MDH6503962.1"/>
    </source>
</evidence>
<dbReference type="Pfam" id="PF25973">
    <property type="entry name" value="BSH_CzcB"/>
    <property type="match status" value="1"/>
</dbReference>
<evidence type="ECO:0000259" key="5">
    <source>
        <dbReference type="Pfam" id="PF25989"/>
    </source>
</evidence>
<dbReference type="GO" id="GO:0015562">
    <property type="term" value="F:efflux transmembrane transporter activity"/>
    <property type="evidence" value="ECO:0007669"/>
    <property type="project" value="TreeGrafter"/>
</dbReference>
<evidence type="ECO:0000256" key="1">
    <source>
        <dbReference type="ARBA" id="ARBA00009477"/>
    </source>
</evidence>
<dbReference type="RefSeq" id="WP_280756743.1">
    <property type="nucleotide sequence ID" value="NZ_JARXXW010000004.1"/>
</dbReference>
<dbReference type="Pfam" id="PF25954">
    <property type="entry name" value="Beta-barrel_RND_2"/>
    <property type="match status" value="1"/>
</dbReference>
<dbReference type="AlphaFoldDB" id="A0AA43MAX4"/>
<organism evidence="6 7">
    <name type="scientific">Polynucleobacter sphagniphilus</name>
    <dbReference type="NCBI Taxonomy" id="1743169"/>
    <lineage>
        <taxon>Bacteria</taxon>
        <taxon>Pseudomonadati</taxon>
        <taxon>Pseudomonadota</taxon>
        <taxon>Betaproteobacteria</taxon>
        <taxon>Burkholderiales</taxon>
        <taxon>Burkholderiaceae</taxon>
        <taxon>Polynucleobacter</taxon>
    </lineage>
</organism>
<dbReference type="Gene3D" id="2.40.50.100">
    <property type="match status" value="1"/>
</dbReference>
<feature type="domain" description="CzcB-like barrel-sandwich hybrid" evidence="4">
    <location>
        <begin position="101"/>
        <end position="216"/>
    </location>
</feature>
<feature type="domain" description="YknX-like C-terminal permuted SH3-like" evidence="5">
    <location>
        <begin position="317"/>
        <end position="382"/>
    </location>
</feature>
<keyword evidence="2" id="KW-0812">Transmembrane</keyword>
<protein>
    <submittedName>
        <fullName evidence="6">Multidrug efflux system membrane fusion protein</fullName>
    </submittedName>
</protein>
<dbReference type="Pfam" id="PF25989">
    <property type="entry name" value="YknX_C"/>
    <property type="match status" value="1"/>
</dbReference>
<proteinExistence type="inferred from homology"/>
<dbReference type="InterPro" id="IPR006143">
    <property type="entry name" value="RND_pump_MFP"/>
</dbReference>
<dbReference type="Gene3D" id="2.40.30.170">
    <property type="match status" value="1"/>
</dbReference>
<feature type="domain" description="CusB-like beta-barrel" evidence="3">
    <location>
        <begin position="239"/>
        <end position="308"/>
    </location>
</feature>
<dbReference type="PANTHER" id="PTHR30469:SF37">
    <property type="entry name" value="RAGD PROTEIN"/>
    <property type="match status" value="1"/>
</dbReference>
<comment type="similarity">
    <text evidence="1">Belongs to the membrane fusion protein (MFP) (TC 8.A.1) family.</text>
</comment>
<evidence type="ECO:0000259" key="4">
    <source>
        <dbReference type="Pfam" id="PF25973"/>
    </source>
</evidence>
<dbReference type="Gene3D" id="2.40.420.20">
    <property type="match status" value="1"/>
</dbReference>
<reference evidence="6" key="1">
    <citation type="submission" date="2023-04" db="EMBL/GenBank/DDBJ databases">
        <title>Genome Encyclopedia of Bacteria and Archaea VI: Functional Genomics of Type Strains.</title>
        <authorList>
            <person name="Whitman W."/>
        </authorList>
    </citation>
    <scope>NUCLEOTIDE SEQUENCE</scope>
    <source>
        <strain evidence="6">Enz.4-51</strain>
    </source>
</reference>
<dbReference type="PANTHER" id="PTHR30469">
    <property type="entry name" value="MULTIDRUG RESISTANCE PROTEIN MDTA"/>
    <property type="match status" value="1"/>
</dbReference>
<gene>
    <name evidence="6" type="ORF">M2127_001266</name>
</gene>
<evidence type="ECO:0000259" key="3">
    <source>
        <dbReference type="Pfam" id="PF25954"/>
    </source>
</evidence>
<dbReference type="GO" id="GO:1990281">
    <property type="term" value="C:efflux pump complex"/>
    <property type="evidence" value="ECO:0007669"/>
    <property type="project" value="TreeGrafter"/>
</dbReference>
<keyword evidence="2" id="KW-0472">Membrane</keyword>
<name>A0AA43MAX4_9BURK</name>
<dbReference type="EMBL" id="JARXYA010000005">
    <property type="protein sequence ID" value="MDH6503962.1"/>
    <property type="molecule type" value="Genomic_DNA"/>
</dbReference>
<feature type="transmembrane region" description="Helical" evidence="2">
    <location>
        <begin position="36"/>
        <end position="57"/>
    </location>
</feature>
<keyword evidence="2" id="KW-1133">Transmembrane helix</keyword>
<dbReference type="Gene3D" id="1.10.287.470">
    <property type="entry name" value="Helix hairpin bin"/>
    <property type="match status" value="1"/>
</dbReference>
<dbReference type="SUPFAM" id="SSF111369">
    <property type="entry name" value="HlyD-like secretion proteins"/>
    <property type="match status" value="1"/>
</dbReference>